<name>A0ABU6T1M8_9FABA</name>
<sequence length="59" mass="6634">SSIQAILFALNPLKDLHEITHGRTGLFLSLRRCFFLIFLTFLICSSSHLAKKTDVNATL</sequence>
<accession>A0ABU6T1M8</accession>
<evidence type="ECO:0000313" key="2">
    <source>
        <dbReference type="EMBL" id="MED6142562.1"/>
    </source>
</evidence>
<reference evidence="2 3" key="1">
    <citation type="journal article" date="2023" name="Plants (Basel)">
        <title>Bridging the Gap: Combining Genomics and Transcriptomics Approaches to Understand Stylosanthes scabra, an Orphan Legume from the Brazilian Caatinga.</title>
        <authorList>
            <person name="Ferreira-Neto J.R.C."/>
            <person name="da Silva M.D."/>
            <person name="Binneck E."/>
            <person name="de Melo N.F."/>
            <person name="da Silva R.H."/>
            <person name="de Melo A.L.T.M."/>
            <person name="Pandolfi V."/>
            <person name="Bustamante F.O."/>
            <person name="Brasileiro-Vidal A.C."/>
            <person name="Benko-Iseppon A.M."/>
        </authorList>
    </citation>
    <scope>NUCLEOTIDE SEQUENCE [LARGE SCALE GENOMIC DNA]</scope>
    <source>
        <tissue evidence="2">Leaves</tissue>
    </source>
</reference>
<evidence type="ECO:0000256" key="1">
    <source>
        <dbReference type="SAM" id="Phobius"/>
    </source>
</evidence>
<dbReference type="EMBL" id="JASCZI010071904">
    <property type="protein sequence ID" value="MED6142562.1"/>
    <property type="molecule type" value="Genomic_DNA"/>
</dbReference>
<keyword evidence="3" id="KW-1185">Reference proteome</keyword>
<gene>
    <name evidence="2" type="ORF">PIB30_114963</name>
</gene>
<keyword evidence="1" id="KW-0812">Transmembrane</keyword>
<keyword evidence="1" id="KW-0472">Membrane</keyword>
<comment type="caution">
    <text evidence="2">The sequence shown here is derived from an EMBL/GenBank/DDBJ whole genome shotgun (WGS) entry which is preliminary data.</text>
</comment>
<organism evidence="2 3">
    <name type="scientific">Stylosanthes scabra</name>
    <dbReference type="NCBI Taxonomy" id="79078"/>
    <lineage>
        <taxon>Eukaryota</taxon>
        <taxon>Viridiplantae</taxon>
        <taxon>Streptophyta</taxon>
        <taxon>Embryophyta</taxon>
        <taxon>Tracheophyta</taxon>
        <taxon>Spermatophyta</taxon>
        <taxon>Magnoliopsida</taxon>
        <taxon>eudicotyledons</taxon>
        <taxon>Gunneridae</taxon>
        <taxon>Pentapetalae</taxon>
        <taxon>rosids</taxon>
        <taxon>fabids</taxon>
        <taxon>Fabales</taxon>
        <taxon>Fabaceae</taxon>
        <taxon>Papilionoideae</taxon>
        <taxon>50 kb inversion clade</taxon>
        <taxon>dalbergioids sensu lato</taxon>
        <taxon>Dalbergieae</taxon>
        <taxon>Pterocarpus clade</taxon>
        <taxon>Stylosanthes</taxon>
    </lineage>
</organism>
<proteinExistence type="predicted"/>
<feature type="non-terminal residue" evidence="2">
    <location>
        <position position="1"/>
    </location>
</feature>
<dbReference type="Proteomes" id="UP001341840">
    <property type="component" value="Unassembled WGS sequence"/>
</dbReference>
<protein>
    <submittedName>
        <fullName evidence="2">Uncharacterized protein</fullName>
    </submittedName>
</protein>
<keyword evidence="1" id="KW-1133">Transmembrane helix</keyword>
<feature type="transmembrane region" description="Helical" evidence="1">
    <location>
        <begin position="33"/>
        <end position="50"/>
    </location>
</feature>
<evidence type="ECO:0000313" key="3">
    <source>
        <dbReference type="Proteomes" id="UP001341840"/>
    </source>
</evidence>